<dbReference type="CDD" id="cd00067">
    <property type="entry name" value="GAL4"/>
    <property type="match status" value="1"/>
</dbReference>
<reference evidence="4" key="1">
    <citation type="journal article" date="2021" name="Nat. Commun.">
        <title>Genetic determinants of endophytism in the Arabidopsis root mycobiome.</title>
        <authorList>
            <person name="Mesny F."/>
            <person name="Miyauchi S."/>
            <person name="Thiergart T."/>
            <person name="Pickel B."/>
            <person name="Atanasova L."/>
            <person name="Karlsson M."/>
            <person name="Huettel B."/>
            <person name="Barry K.W."/>
            <person name="Haridas S."/>
            <person name="Chen C."/>
            <person name="Bauer D."/>
            <person name="Andreopoulos W."/>
            <person name="Pangilinan J."/>
            <person name="LaButti K."/>
            <person name="Riley R."/>
            <person name="Lipzen A."/>
            <person name="Clum A."/>
            <person name="Drula E."/>
            <person name="Henrissat B."/>
            <person name="Kohler A."/>
            <person name="Grigoriev I.V."/>
            <person name="Martin F.M."/>
            <person name="Hacquard S."/>
        </authorList>
    </citation>
    <scope>NUCLEOTIDE SEQUENCE</scope>
    <source>
        <strain evidence="4">MPI-SDFR-AT-0117</strain>
    </source>
</reference>
<comment type="caution">
    <text evidence="4">The sequence shown here is derived from an EMBL/GenBank/DDBJ whole genome shotgun (WGS) entry which is preliminary data.</text>
</comment>
<name>A0A9P8VIR6_9PEZI</name>
<dbReference type="PROSITE" id="PS50048">
    <property type="entry name" value="ZN2_CY6_FUNGAL_2"/>
    <property type="match status" value="1"/>
</dbReference>
<feature type="region of interest" description="Disordered" evidence="2">
    <location>
        <begin position="1"/>
        <end position="27"/>
    </location>
</feature>
<dbReference type="OrthoDB" id="5425448at2759"/>
<feature type="region of interest" description="Disordered" evidence="2">
    <location>
        <begin position="400"/>
        <end position="470"/>
    </location>
</feature>
<evidence type="ECO:0000256" key="2">
    <source>
        <dbReference type="SAM" id="MobiDB-lite"/>
    </source>
</evidence>
<dbReference type="InterPro" id="IPR052973">
    <property type="entry name" value="Fungal_sec-metab_reg_TF"/>
</dbReference>
<keyword evidence="5" id="KW-1185">Reference proteome</keyword>
<dbReference type="EMBL" id="JAGSXJ010000005">
    <property type="protein sequence ID" value="KAH6691516.1"/>
    <property type="molecule type" value="Genomic_DNA"/>
</dbReference>
<dbReference type="GO" id="GO:0008270">
    <property type="term" value="F:zinc ion binding"/>
    <property type="evidence" value="ECO:0007669"/>
    <property type="project" value="InterPro"/>
</dbReference>
<feature type="domain" description="Zn(2)-C6 fungal-type" evidence="3">
    <location>
        <begin position="479"/>
        <end position="519"/>
    </location>
</feature>
<feature type="compositionally biased region" description="Low complexity" evidence="2">
    <location>
        <begin position="406"/>
        <end position="417"/>
    </location>
</feature>
<proteinExistence type="predicted"/>
<feature type="region of interest" description="Disordered" evidence="2">
    <location>
        <begin position="252"/>
        <end position="283"/>
    </location>
</feature>
<gene>
    <name evidence="4" type="ORF">F5X68DRAFT_202013</name>
</gene>
<dbReference type="AlphaFoldDB" id="A0A9P8VIR6"/>
<organism evidence="4 5">
    <name type="scientific">Plectosphaerella plurivora</name>
    <dbReference type="NCBI Taxonomy" id="936078"/>
    <lineage>
        <taxon>Eukaryota</taxon>
        <taxon>Fungi</taxon>
        <taxon>Dikarya</taxon>
        <taxon>Ascomycota</taxon>
        <taxon>Pezizomycotina</taxon>
        <taxon>Sordariomycetes</taxon>
        <taxon>Hypocreomycetidae</taxon>
        <taxon>Glomerellales</taxon>
        <taxon>Plectosphaerellaceae</taxon>
        <taxon>Plectosphaerella</taxon>
    </lineage>
</organism>
<dbReference type="InterPro" id="IPR001138">
    <property type="entry name" value="Zn2Cys6_DnaBD"/>
</dbReference>
<evidence type="ECO:0000313" key="4">
    <source>
        <dbReference type="EMBL" id="KAH6691516.1"/>
    </source>
</evidence>
<feature type="compositionally biased region" description="Polar residues" evidence="2">
    <location>
        <begin position="418"/>
        <end position="436"/>
    </location>
</feature>
<feature type="compositionally biased region" description="Polar residues" evidence="2">
    <location>
        <begin position="1"/>
        <end position="15"/>
    </location>
</feature>
<feature type="region of interest" description="Disordered" evidence="2">
    <location>
        <begin position="132"/>
        <end position="175"/>
    </location>
</feature>
<evidence type="ECO:0000256" key="1">
    <source>
        <dbReference type="ARBA" id="ARBA00023242"/>
    </source>
</evidence>
<feature type="compositionally biased region" description="Polar residues" evidence="2">
    <location>
        <begin position="153"/>
        <end position="175"/>
    </location>
</feature>
<dbReference type="Proteomes" id="UP000770015">
    <property type="component" value="Unassembled WGS sequence"/>
</dbReference>
<dbReference type="PANTHER" id="PTHR35392">
    <property type="entry name" value="ZN(II)2CYS6 TRANSCRIPTION FACTOR (EUROFUNG)-RELATED-RELATED"/>
    <property type="match status" value="1"/>
</dbReference>
<sequence length="869" mass="97236">MSGRFNFQNDQTSSPRYGFQSALPQRRDTALDHRVINKNPTSQGGNAAGNYTQPQTVLNPGHRGFGLTTGIPKAPENLIAEFNQDIQPSPMAYGLFTGQGGRHIDDMLSPTLTLTPDGHDFEDISLYGPFDDEMITSPDLSQSPFSRTDLGIPSSQPLSRNASQTSSRLQDDTISLTHSTTSAGDDLMYSLGNNYFTPGTSFSQDLQTSTLMGYPNNSPSTSGFYHGSLGHESSASPNMNMSFDCDFSDMGNVEWPEIPRPTPRRPPQQSALSQRLADSPLPRSADVDFLPDPYFENMASEQALSAGFMRLDSQETDPGLIPYRHDDGYNLISVTPAEPLSPLDMLDPSAVDDVEGTAPGRFYPYDVSYPQMPHSFPKPQVSMDNRLMVPGHSFLVEQRRHRHRASSSGSLLPPSSSIYRANTSTKPIPIPTSQPRNVRPHVPRGSPSSHTHGSRGRRKGPMEAVARKNAKKTRNEKTVCIRCRASKLKCQRPEDNPDGCCTNCEKAATNSKPTGPCTKFYFDDLVFQGSLDGNYGLEMTHPAGNDQRRIREKLPSEFDFDAFIRQLDNYRNRFNLKICDGDRQVYGLDLEMCFQYMSRVRESMLPREEPVTDFVTFLDKDAAHADPKTEDWMRMLTNTSIDPREYIIEFYLDIAKMSEHASVFYTMRTGDPPQESLINPAIPGQAAFLVFATRLTRIIGRKVEVAAFLQLQKEIHEFFQNQGPKHTFVEFLHRIGRFLVTLRSRITRASHSTTSSRPQPPPETRAIELCRILYSYYLFFRKKLHASIGESWENTLKGVWMAPAPSVSDIWPGHSPAFAFQSPVPTNANGDIWHDFPVANGDNAPGFDAWMASSPEGRTRNTNVWTSYV</sequence>
<evidence type="ECO:0000259" key="3">
    <source>
        <dbReference type="PROSITE" id="PS50048"/>
    </source>
</evidence>
<evidence type="ECO:0000313" key="5">
    <source>
        <dbReference type="Proteomes" id="UP000770015"/>
    </source>
</evidence>
<keyword evidence="1" id="KW-0539">Nucleus</keyword>
<protein>
    <recommendedName>
        <fullName evidence="3">Zn(2)-C6 fungal-type domain-containing protein</fullName>
    </recommendedName>
</protein>
<dbReference type="GO" id="GO:0000981">
    <property type="term" value="F:DNA-binding transcription factor activity, RNA polymerase II-specific"/>
    <property type="evidence" value="ECO:0007669"/>
    <property type="project" value="InterPro"/>
</dbReference>
<dbReference type="PANTHER" id="PTHR35392:SF3">
    <property type="entry name" value="ZN(2)-C6 FUNGAL-TYPE DOMAIN-CONTAINING PROTEIN"/>
    <property type="match status" value="1"/>
</dbReference>
<accession>A0A9P8VIR6</accession>